<evidence type="ECO:0008006" key="10">
    <source>
        <dbReference type="Google" id="ProtNLM"/>
    </source>
</evidence>
<evidence type="ECO:0000256" key="4">
    <source>
        <dbReference type="ARBA" id="ARBA00023242"/>
    </source>
</evidence>
<dbReference type="Gene3D" id="1.10.10.60">
    <property type="entry name" value="Homeodomain-like"/>
    <property type="match status" value="2"/>
</dbReference>
<dbReference type="InterPro" id="IPR017930">
    <property type="entry name" value="Myb_dom"/>
</dbReference>
<feature type="region of interest" description="Disordered" evidence="5">
    <location>
        <begin position="145"/>
        <end position="194"/>
    </location>
</feature>
<evidence type="ECO:0000256" key="3">
    <source>
        <dbReference type="ARBA" id="ARBA00023125"/>
    </source>
</evidence>
<dbReference type="GO" id="GO:1901002">
    <property type="term" value="P:positive regulation of response to salt stress"/>
    <property type="evidence" value="ECO:0007669"/>
    <property type="project" value="UniProtKB-ARBA"/>
</dbReference>
<dbReference type="SUPFAM" id="SSF46689">
    <property type="entry name" value="Homeodomain-like"/>
    <property type="match status" value="1"/>
</dbReference>
<dbReference type="InterPro" id="IPR001005">
    <property type="entry name" value="SANT/Myb"/>
</dbReference>
<dbReference type="PROSITE" id="PS51294">
    <property type="entry name" value="HTH_MYB"/>
    <property type="match status" value="2"/>
</dbReference>
<feature type="domain" description="HTH myb-type" evidence="7">
    <location>
        <begin position="2"/>
        <end position="57"/>
    </location>
</feature>
<dbReference type="GO" id="GO:0050891">
    <property type="term" value="P:multicellular organismal-level water homeostasis"/>
    <property type="evidence" value="ECO:0007669"/>
    <property type="project" value="UniProtKB-ARBA"/>
</dbReference>
<dbReference type="GO" id="GO:2000037">
    <property type="term" value="P:regulation of stomatal complex patterning"/>
    <property type="evidence" value="ECO:0007669"/>
    <property type="project" value="UniProtKB-ARBA"/>
</dbReference>
<evidence type="ECO:0000256" key="2">
    <source>
        <dbReference type="ARBA" id="ARBA00022737"/>
    </source>
</evidence>
<organism evidence="8 9">
    <name type="scientific">Claviceps pusilla</name>
    <dbReference type="NCBI Taxonomy" id="123648"/>
    <lineage>
        <taxon>Eukaryota</taxon>
        <taxon>Fungi</taxon>
        <taxon>Dikarya</taxon>
        <taxon>Ascomycota</taxon>
        <taxon>Pezizomycotina</taxon>
        <taxon>Sordariomycetes</taxon>
        <taxon>Hypocreomycetidae</taxon>
        <taxon>Hypocreales</taxon>
        <taxon>Clavicipitaceae</taxon>
        <taxon>Claviceps</taxon>
    </lineage>
</organism>
<evidence type="ECO:0000259" key="6">
    <source>
        <dbReference type="PROSITE" id="PS50090"/>
    </source>
</evidence>
<dbReference type="InterPro" id="IPR009057">
    <property type="entry name" value="Homeodomain-like_sf"/>
</dbReference>
<dbReference type="GO" id="GO:0033993">
    <property type="term" value="P:response to lipid"/>
    <property type="evidence" value="ECO:0007669"/>
    <property type="project" value="UniProtKB-ARBA"/>
</dbReference>
<dbReference type="CDD" id="cd00167">
    <property type="entry name" value="SANT"/>
    <property type="match status" value="2"/>
</dbReference>
<dbReference type="PANTHER" id="PTHR45614">
    <property type="entry name" value="MYB PROTEIN-RELATED"/>
    <property type="match status" value="1"/>
</dbReference>
<feature type="region of interest" description="Disordered" evidence="5">
    <location>
        <begin position="243"/>
        <end position="288"/>
    </location>
</feature>
<evidence type="ECO:0000256" key="5">
    <source>
        <dbReference type="SAM" id="MobiDB-lite"/>
    </source>
</evidence>
<dbReference type="GO" id="GO:0005634">
    <property type="term" value="C:nucleus"/>
    <property type="evidence" value="ECO:0007669"/>
    <property type="project" value="UniProtKB-SubCell"/>
</dbReference>
<evidence type="ECO:0000313" key="8">
    <source>
        <dbReference type="EMBL" id="KAG6015315.1"/>
    </source>
</evidence>
<dbReference type="SMART" id="SM00717">
    <property type="entry name" value="SANT"/>
    <property type="match status" value="2"/>
</dbReference>
<dbReference type="GO" id="GO:1902806">
    <property type="term" value="P:regulation of cell cycle G1/S phase transition"/>
    <property type="evidence" value="ECO:0007669"/>
    <property type="project" value="UniProtKB-ARBA"/>
</dbReference>
<dbReference type="GO" id="GO:1902584">
    <property type="term" value="P:positive regulation of response to water deprivation"/>
    <property type="evidence" value="ECO:0007669"/>
    <property type="project" value="UniProtKB-ARBA"/>
</dbReference>
<accession>A0A9P7NGD7</accession>
<dbReference type="OrthoDB" id="2143914at2759"/>
<feature type="domain" description="Myb-like" evidence="6">
    <location>
        <begin position="54"/>
        <end position="104"/>
    </location>
</feature>
<evidence type="ECO:0000256" key="1">
    <source>
        <dbReference type="ARBA" id="ARBA00004123"/>
    </source>
</evidence>
<gene>
    <name evidence="8" type="ORF">E4U43_005442</name>
</gene>
<dbReference type="EMBL" id="SRPW01000358">
    <property type="protein sequence ID" value="KAG6015315.1"/>
    <property type="molecule type" value="Genomic_DNA"/>
</dbReference>
<dbReference type="AlphaFoldDB" id="A0A9P7NGD7"/>
<dbReference type="GO" id="GO:0000981">
    <property type="term" value="F:DNA-binding transcription factor activity, RNA polymerase II-specific"/>
    <property type="evidence" value="ECO:0007669"/>
    <property type="project" value="TreeGrafter"/>
</dbReference>
<dbReference type="Proteomes" id="UP000748025">
    <property type="component" value="Unassembled WGS sequence"/>
</dbReference>
<dbReference type="GO" id="GO:0000278">
    <property type="term" value="P:mitotic cell cycle"/>
    <property type="evidence" value="ECO:0007669"/>
    <property type="project" value="TreeGrafter"/>
</dbReference>
<keyword evidence="9" id="KW-1185">Reference proteome</keyword>
<dbReference type="GO" id="GO:0000978">
    <property type="term" value="F:RNA polymerase II cis-regulatory region sequence-specific DNA binding"/>
    <property type="evidence" value="ECO:0007669"/>
    <property type="project" value="TreeGrafter"/>
</dbReference>
<keyword evidence="2" id="KW-0677">Repeat</keyword>
<evidence type="ECO:0000313" key="9">
    <source>
        <dbReference type="Proteomes" id="UP000748025"/>
    </source>
</evidence>
<dbReference type="Pfam" id="PF13921">
    <property type="entry name" value="Myb_DNA-bind_6"/>
    <property type="match status" value="1"/>
</dbReference>
<dbReference type="GO" id="GO:0045944">
    <property type="term" value="P:positive regulation of transcription by RNA polymerase II"/>
    <property type="evidence" value="ECO:0007669"/>
    <property type="project" value="TreeGrafter"/>
</dbReference>
<feature type="domain" description="HTH myb-type" evidence="7">
    <location>
        <begin position="58"/>
        <end position="108"/>
    </location>
</feature>
<dbReference type="FunFam" id="1.10.10.60:FF:000355">
    <property type="entry name" value="Transcription factor MYB124"/>
    <property type="match status" value="1"/>
</dbReference>
<protein>
    <recommendedName>
        <fullName evidence="10">Regulator of conidiation rca-1</fullName>
    </recommendedName>
</protein>
<dbReference type="PANTHER" id="PTHR45614:SF25">
    <property type="entry name" value="MYB PROTEIN"/>
    <property type="match status" value="1"/>
</dbReference>
<sequence>MDSSHKRGPWSNHEDNVLMQLVRAHGPLNWVDISKVLGTRSAKQCRERYHQSLNPNLNHAPITKAEGAEIERLVSVLGKRWAEIARRLNGRSDNAVKNWWNGTQNRMKRRGRSRAIGVPTALREDAYRNPSTMMTSTLTLPPLTCPSRRPSLSSEQYQGTRREAPLMSPCASEPGEFDIGTNYTTSPAPRSRSLDANSVEVLPLFSRHRVGSTGSNISLPGVKSLQDFSLGDLDHQNQLAPIRGSSQLLTAPNSPMPQQDPRMPRSTNMEAQSPKKKCRKLDLTELLT</sequence>
<keyword evidence="3" id="KW-0238">DNA-binding</keyword>
<feature type="compositionally biased region" description="Polar residues" evidence="5">
    <location>
        <begin position="243"/>
        <end position="257"/>
    </location>
</feature>
<comment type="caution">
    <text evidence="8">The sequence shown here is derived from an EMBL/GenBank/DDBJ whole genome shotgun (WGS) entry which is preliminary data.</text>
</comment>
<proteinExistence type="predicted"/>
<comment type="subcellular location">
    <subcellularLocation>
        <location evidence="1">Nucleus</location>
    </subcellularLocation>
</comment>
<keyword evidence="4" id="KW-0539">Nucleus</keyword>
<feature type="domain" description="Myb-like" evidence="6">
    <location>
        <begin position="2"/>
        <end position="53"/>
    </location>
</feature>
<feature type="compositionally biased region" description="Low complexity" evidence="5">
    <location>
        <begin position="145"/>
        <end position="154"/>
    </location>
</feature>
<dbReference type="InterPro" id="IPR050560">
    <property type="entry name" value="MYB_TF"/>
</dbReference>
<reference evidence="8" key="1">
    <citation type="journal article" date="2020" name="bioRxiv">
        <title>Whole genome comparisons of ergot fungi reveals the divergence and evolution of species within the genus Claviceps are the result of varying mechanisms driving genome evolution and host range expansion.</title>
        <authorList>
            <person name="Wyka S.A."/>
            <person name="Mondo S.J."/>
            <person name="Liu M."/>
            <person name="Dettman J."/>
            <person name="Nalam V."/>
            <person name="Broders K.D."/>
        </authorList>
    </citation>
    <scope>NUCLEOTIDE SEQUENCE</scope>
    <source>
        <strain evidence="8">CCC 602</strain>
    </source>
</reference>
<evidence type="ECO:0000259" key="7">
    <source>
        <dbReference type="PROSITE" id="PS51294"/>
    </source>
</evidence>
<dbReference type="GO" id="GO:0032875">
    <property type="term" value="P:regulation of DNA endoreduplication"/>
    <property type="evidence" value="ECO:0007669"/>
    <property type="project" value="UniProtKB-ARBA"/>
</dbReference>
<name>A0A9P7NGD7_9HYPO</name>
<dbReference type="PROSITE" id="PS50090">
    <property type="entry name" value="MYB_LIKE"/>
    <property type="match status" value="2"/>
</dbReference>